<reference evidence="3" key="4">
    <citation type="submission" date="2015-06" db="UniProtKB">
        <authorList>
            <consortium name="EnsemblFungi"/>
        </authorList>
    </citation>
    <scope>IDENTIFICATION</scope>
</reference>
<feature type="compositionally biased region" description="Polar residues" evidence="1">
    <location>
        <begin position="350"/>
        <end position="367"/>
    </location>
</feature>
<dbReference type="EnsemblFungi" id="MVLG_02533T0">
    <property type="protein sequence ID" value="MVLG_02533T0"/>
    <property type="gene ID" value="MVLG_02533"/>
</dbReference>
<reference evidence="4" key="1">
    <citation type="submission" date="2010-11" db="EMBL/GenBank/DDBJ databases">
        <title>The genome sequence of Microbotryum violaceum strain p1A1 Lamole.</title>
        <authorList>
            <person name="Cuomo C."/>
            <person name="Perlin M."/>
            <person name="Young S.K."/>
            <person name="Zeng Q."/>
            <person name="Gargeya S."/>
            <person name="Alvarado L."/>
            <person name="Berlin A."/>
            <person name="Chapman S.B."/>
            <person name="Chen Z."/>
            <person name="Freedman E."/>
            <person name="Gellesch M."/>
            <person name="Goldberg J."/>
            <person name="Griggs A."/>
            <person name="Gujja S."/>
            <person name="Heilman E."/>
            <person name="Heiman D."/>
            <person name="Howarth C."/>
            <person name="Mehta T."/>
            <person name="Neiman D."/>
            <person name="Pearson M."/>
            <person name="Roberts A."/>
            <person name="Saif S."/>
            <person name="Shea T."/>
            <person name="Shenoy N."/>
            <person name="Sisk P."/>
            <person name="Stolte C."/>
            <person name="Sykes S."/>
            <person name="White J."/>
            <person name="Yandava C."/>
            <person name="Haas B."/>
            <person name="Nusbaum C."/>
            <person name="Birren B."/>
        </authorList>
    </citation>
    <scope>NUCLEOTIDE SEQUENCE [LARGE SCALE GENOMIC DNA]</scope>
    <source>
        <strain evidence="4">p1A1 Lamole</strain>
    </source>
</reference>
<accession>U5H5G0</accession>
<feature type="region of interest" description="Disordered" evidence="1">
    <location>
        <begin position="42"/>
        <end position="371"/>
    </location>
</feature>
<feature type="compositionally biased region" description="Low complexity" evidence="1">
    <location>
        <begin position="65"/>
        <end position="77"/>
    </location>
</feature>
<dbReference type="AlphaFoldDB" id="U5H5G0"/>
<feature type="compositionally biased region" description="Low complexity" evidence="1">
    <location>
        <begin position="146"/>
        <end position="155"/>
    </location>
</feature>
<feature type="region of interest" description="Disordered" evidence="1">
    <location>
        <begin position="1"/>
        <end position="30"/>
    </location>
</feature>
<dbReference type="InParanoid" id="U5H5G0"/>
<feature type="compositionally biased region" description="Pro residues" evidence="1">
    <location>
        <begin position="156"/>
        <end position="168"/>
    </location>
</feature>
<evidence type="ECO:0000256" key="1">
    <source>
        <dbReference type="SAM" id="MobiDB-lite"/>
    </source>
</evidence>
<feature type="compositionally biased region" description="Pro residues" evidence="1">
    <location>
        <begin position="318"/>
        <end position="331"/>
    </location>
</feature>
<name>U5H5G0_USTV1</name>
<reference evidence="2 4" key="3">
    <citation type="journal article" date="2015" name="BMC Genomics">
        <title>Sex and parasites: genomic and transcriptomic analysis of Microbotryum lychnidis-dioicae, the biotrophic and plant-castrating anther smut fungus.</title>
        <authorList>
            <person name="Perlin M.H."/>
            <person name="Amselem J."/>
            <person name="Fontanillas E."/>
            <person name="Toh S.S."/>
            <person name="Chen Z."/>
            <person name="Goldberg J."/>
            <person name="Duplessis S."/>
            <person name="Henrissat B."/>
            <person name="Young S."/>
            <person name="Zeng Q."/>
            <person name="Aguileta G."/>
            <person name="Petit E."/>
            <person name="Badouin H."/>
            <person name="Andrews J."/>
            <person name="Razeeq D."/>
            <person name="Gabaldon T."/>
            <person name="Quesneville H."/>
            <person name="Giraud T."/>
            <person name="Hood M.E."/>
            <person name="Schultz D.J."/>
            <person name="Cuomo C.A."/>
        </authorList>
    </citation>
    <scope>NUCLEOTIDE SEQUENCE [LARGE SCALE GENOMIC DNA]</scope>
    <source>
        <strain evidence="4">p1A1 Lamole</strain>
        <strain evidence="2">P1A1 Lamole</strain>
    </source>
</reference>
<dbReference type="HOGENOM" id="CLU_644355_0_0_1"/>
<feature type="compositionally biased region" description="Basic and acidic residues" evidence="1">
    <location>
        <begin position="413"/>
        <end position="426"/>
    </location>
</feature>
<protein>
    <submittedName>
        <fullName evidence="2 3">Uncharacterized protein</fullName>
    </submittedName>
</protein>
<feature type="compositionally biased region" description="Polar residues" evidence="1">
    <location>
        <begin position="262"/>
        <end position="287"/>
    </location>
</feature>
<sequence>MNGPTGLDPAPQTGESGPISPMPRGVRGPRFLMQLKVKILISPSSLSGNEGPKIQHPHQYEGAEMMASPRPSMSSARVQSPRPKHAAGAGTDQSGDHRPGVRGNEVHHPLPFPGRRDYFDPNRPASPSPAQASHRRFSLTTLARRTTSTTTKPTTIPKPSPPKTPPSPLSSVKQNLKKSWTHLNLLPRGSPNQETKSGISPRQRLSTSSSRFVEDLRNRKISSPFVSGPRLGGLRGVENAGWRSSFDGATVVGMNELGQLERPSTNPNSRNARHSFQSSLRPISNSTYPPPRHSLETNLGPTLQPNPPSSTQQTTSLSPPPHSRTPTPTPSNPNSLGIKRKPAPPITPSLIRQTTMSGGSPNSSQSVLAPAKVTAVLQRRSVSGPGPDGVLRRPVLQEVQALTLRSSMDGEGDGERVRTAEEGGEA</sequence>
<organism evidence="2">
    <name type="scientific">Microbotryum lychnidis-dioicae (strain p1A1 Lamole / MvSl-1064)</name>
    <name type="common">Anther smut fungus</name>
    <dbReference type="NCBI Taxonomy" id="683840"/>
    <lineage>
        <taxon>Eukaryota</taxon>
        <taxon>Fungi</taxon>
        <taxon>Dikarya</taxon>
        <taxon>Basidiomycota</taxon>
        <taxon>Pucciniomycotina</taxon>
        <taxon>Microbotryomycetes</taxon>
        <taxon>Microbotryales</taxon>
        <taxon>Microbotryaceae</taxon>
        <taxon>Microbotryum</taxon>
    </lineage>
</organism>
<feature type="compositionally biased region" description="Basic and acidic residues" evidence="1">
    <location>
        <begin position="94"/>
        <end position="120"/>
    </location>
</feature>
<dbReference type="EMBL" id="GL541662">
    <property type="protein sequence ID" value="KDE07128.1"/>
    <property type="molecule type" value="Genomic_DNA"/>
</dbReference>
<proteinExistence type="predicted"/>
<dbReference type="EMBL" id="AEIJ01000244">
    <property type="status" value="NOT_ANNOTATED_CDS"/>
    <property type="molecule type" value="Genomic_DNA"/>
</dbReference>
<evidence type="ECO:0000313" key="2">
    <source>
        <dbReference type="EMBL" id="KDE07128.1"/>
    </source>
</evidence>
<feature type="region of interest" description="Disordered" evidence="1">
    <location>
        <begin position="405"/>
        <end position="426"/>
    </location>
</feature>
<gene>
    <name evidence="2" type="ORF">MVLG_02533</name>
</gene>
<keyword evidence="4" id="KW-1185">Reference proteome</keyword>
<feature type="compositionally biased region" description="Polar residues" evidence="1">
    <location>
        <begin position="190"/>
        <end position="211"/>
    </location>
</feature>
<evidence type="ECO:0000313" key="4">
    <source>
        <dbReference type="Proteomes" id="UP000017200"/>
    </source>
</evidence>
<dbReference type="Proteomes" id="UP000017200">
    <property type="component" value="Unassembled WGS sequence"/>
</dbReference>
<evidence type="ECO:0000313" key="3">
    <source>
        <dbReference type="EnsemblFungi" id="MVLG_02533T0"/>
    </source>
</evidence>
<reference evidence="2" key="2">
    <citation type="submission" date="2010-11" db="EMBL/GenBank/DDBJ databases">
        <authorList>
            <consortium name="The Broad Institute Genome Sequencing Platform"/>
            <person name="Earl A."/>
            <person name="Ward D."/>
            <person name="Feldgarden M."/>
            <person name="Gevers D."/>
            <person name="Butler R."/>
            <person name="Young S.K."/>
            <person name="Zeng Q."/>
            <person name="Gargeya S."/>
            <person name="Fitzgerald M."/>
            <person name="Haas B."/>
            <person name="Abouelleil A."/>
            <person name="Alvarado L."/>
            <person name="Arachchi H.M."/>
            <person name="Berlin A."/>
            <person name="Brown A."/>
            <person name="Chapman S.B."/>
            <person name="Chen Z."/>
            <person name="Dunbar C."/>
            <person name="Freedman E."/>
            <person name="Gearin G."/>
            <person name="Gellesch M."/>
            <person name="Goldberg J."/>
            <person name="Griggs A."/>
            <person name="Gujja S."/>
            <person name="Heilman E."/>
            <person name="Heiman D."/>
            <person name="Howarth C."/>
            <person name="Larson L."/>
            <person name="Lui A."/>
            <person name="MacDonald P.J.P."/>
            <person name="Mehta T."/>
            <person name="Montmayeur A."/>
            <person name="Murphy C."/>
            <person name="Neiman D."/>
            <person name="Pearson M."/>
            <person name="Priest M."/>
            <person name="Roberts A."/>
            <person name="Saif S."/>
            <person name="Shea T."/>
            <person name="Shenoy N."/>
            <person name="Sisk P."/>
            <person name="Stolte C."/>
            <person name="Sykes S."/>
            <person name="White J."/>
            <person name="Yandava C."/>
            <person name="Wortman J."/>
            <person name="Nusbaum C."/>
            <person name="Birren B."/>
        </authorList>
    </citation>
    <scope>NUCLEOTIDE SEQUENCE</scope>
    <source>
        <strain evidence="2">P1A1 Lamole</strain>
    </source>
</reference>
<dbReference type="OrthoDB" id="2537763at2759"/>